<dbReference type="AlphaFoldDB" id="A0AA36NGH3"/>
<keyword evidence="3" id="KW-1185">Reference proteome</keyword>
<keyword evidence="1" id="KW-1133">Transmembrane helix</keyword>
<feature type="transmembrane region" description="Helical" evidence="1">
    <location>
        <begin position="396"/>
        <end position="420"/>
    </location>
</feature>
<evidence type="ECO:0000256" key="1">
    <source>
        <dbReference type="SAM" id="Phobius"/>
    </source>
</evidence>
<feature type="transmembrane region" description="Helical" evidence="1">
    <location>
        <begin position="356"/>
        <end position="375"/>
    </location>
</feature>
<name>A0AA36NGH3_9DINO</name>
<feature type="transmembrane region" description="Helical" evidence="1">
    <location>
        <begin position="464"/>
        <end position="484"/>
    </location>
</feature>
<dbReference type="Pfam" id="PF13347">
    <property type="entry name" value="MFS_2"/>
    <property type="match status" value="1"/>
</dbReference>
<feature type="transmembrane region" description="Helical" evidence="1">
    <location>
        <begin position="64"/>
        <end position="89"/>
    </location>
</feature>
<feature type="transmembrane region" description="Helical" evidence="1">
    <location>
        <begin position="293"/>
        <end position="316"/>
    </location>
</feature>
<proteinExistence type="predicted"/>
<dbReference type="EMBL" id="CAUJNA010003451">
    <property type="protein sequence ID" value="CAJ1402411.1"/>
    <property type="molecule type" value="Genomic_DNA"/>
</dbReference>
<keyword evidence="1" id="KW-0472">Membrane</keyword>
<feature type="transmembrane region" description="Helical" evidence="1">
    <location>
        <begin position="255"/>
        <end position="281"/>
    </location>
</feature>
<evidence type="ECO:0000313" key="2">
    <source>
        <dbReference type="EMBL" id="CAJ1402411.1"/>
    </source>
</evidence>
<feature type="transmembrane region" description="Helical" evidence="1">
    <location>
        <begin position="109"/>
        <end position="126"/>
    </location>
</feature>
<keyword evidence="1" id="KW-0812">Transmembrane</keyword>
<feature type="transmembrane region" description="Helical" evidence="1">
    <location>
        <begin position="132"/>
        <end position="156"/>
    </location>
</feature>
<reference evidence="2" key="1">
    <citation type="submission" date="2023-08" db="EMBL/GenBank/DDBJ databases">
        <authorList>
            <person name="Chen Y."/>
            <person name="Shah S."/>
            <person name="Dougan E. K."/>
            <person name="Thang M."/>
            <person name="Chan C."/>
        </authorList>
    </citation>
    <scope>NUCLEOTIDE SEQUENCE</scope>
</reference>
<organism evidence="2 3">
    <name type="scientific">Effrenium voratum</name>
    <dbReference type="NCBI Taxonomy" id="2562239"/>
    <lineage>
        <taxon>Eukaryota</taxon>
        <taxon>Sar</taxon>
        <taxon>Alveolata</taxon>
        <taxon>Dinophyceae</taxon>
        <taxon>Suessiales</taxon>
        <taxon>Symbiodiniaceae</taxon>
        <taxon>Effrenium</taxon>
    </lineage>
</organism>
<feature type="transmembrane region" description="Helical" evidence="1">
    <location>
        <begin position="203"/>
        <end position="226"/>
    </location>
</feature>
<evidence type="ECO:0000313" key="3">
    <source>
        <dbReference type="Proteomes" id="UP001178507"/>
    </source>
</evidence>
<feature type="transmembrane region" description="Helical" evidence="1">
    <location>
        <begin position="33"/>
        <end position="52"/>
    </location>
</feature>
<protein>
    <submittedName>
        <fullName evidence="2">Uncharacterized protein</fullName>
    </submittedName>
</protein>
<feature type="transmembrane region" description="Helical" evidence="1">
    <location>
        <begin position="328"/>
        <end position="350"/>
    </location>
</feature>
<dbReference type="SUPFAM" id="SSF103473">
    <property type="entry name" value="MFS general substrate transporter"/>
    <property type="match status" value="1"/>
</dbReference>
<comment type="caution">
    <text evidence="2">The sequence shown here is derived from an EMBL/GenBank/DDBJ whole genome shotgun (WGS) entry which is preliminary data.</text>
</comment>
<sequence length="522" mass="56835">MAELSPKPPPAPVPPPPEECATLSSGQTWCQKGCFAMSLVSPLACGSVLFLVKDIYVLELAADVHVMAAVGSVVAVWGPASYLLAGYCLEKGLLGRWFPWATWGRRAPWFLTHCAACAVTTAALYLPPSWDPIALCVWYLVWGCLSAWFLAVQFTCFESSRAEIYPTKEERSETETLCKMSSGLGNALGLVPQLVVAANVTRLSLSLAGLAFLATGLVSLISIPVLRQAKRAFDPRAISGCFAWEYLEVLRQPAFLLLCMYRFFDGAINTLLVNGALYYFTFVSGFSAGERSWYISLTGAAQGATTFLLLPVWTIFFRKRRKVNISKVCAVALGVGLLGPLLLALLQDLVPQPWGFLVYFVFVGGSLTGQTYWRSIALCWIVDEDCQAKAGRRREAIFVGCISLVSSVGRAAASGGLLFALSFAGLEVRNCAAECAGAGQSCRGECEEKNFEQQDPAVAACIQLFYYAVIPSFQVVACVATFMFPIHGPRLDRLYERQEVIYADVSPASKKAVLPIEQTEQE</sequence>
<gene>
    <name evidence="2" type="ORF">EVOR1521_LOCUS25310</name>
</gene>
<dbReference type="Proteomes" id="UP001178507">
    <property type="component" value="Unassembled WGS sequence"/>
</dbReference>
<accession>A0AA36NGH3</accession>
<dbReference type="InterPro" id="IPR036259">
    <property type="entry name" value="MFS_trans_sf"/>
</dbReference>